<feature type="compositionally biased region" description="Low complexity" evidence="1">
    <location>
        <begin position="1"/>
        <end position="17"/>
    </location>
</feature>
<gene>
    <name evidence="2" type="ORF">JZ751_005267</name>
</gene>
<name>A0A8T2P2Q4_9TELE</name>
<dbReference type="GO" id="GO:0042975">
    <property type="term" value="F:peroxisome proliferator activated receptor binding"/>
    <property type="evidence" value="ECO:0007669"/>
    <property type="project" value="TreeGrafter"/>
</dbReference>
<evidence type="ECO:0000256" key="1">
    <source>
        <dbReference type="SAM" id="MobiDB-lite"/>
    </source>
</evidence>
<keyword evidence="3" id="KW-1185">Reference proteome</keyword>
<comment type="caution">
    <text evidence="2">The sequence shown here is derived from an EMBL/GenBank/DDBJ whole genome shotgun (WGS) entry which is preliminary data.</text>
</comment>
<dbReference type="PANTHER" id="PTHR13578:SF11">
    <property type="entry name" value="POLYCOMB GROUP PROTEIN ASXL2-RELATED"/>
    <property type="match status" value="1"/>
</dbReference>
<reference evidence="2" key="1">
    <citation type="thesis" date="2021" institute="BYU ScholarsArchive" country="Provo, UT, USA">
        <title>Applications of and Algorithms for Genome Assembly and Genomic Analyses with an Emphasis on Marine Teleosts.</title>
        <authorList>
            <person name="Pickett B.D."/>
        </authorList>
    </citation>
    <scope>NUCLEOTIDE SEQUENCE</scope>
    <source>
        <strain evidence="2">HI-2016</strain>
    </source>
</reference>
<dbReference type="GO" id="GO:0035517">
    <property type="term" value="C:PR-DUB complex"/>
    <property type="evidence" value="ECO:0007669"/>
    <property type="project" value="TreeGrafter"/>
</dbReference>
<accession>A0A8T2P2Q4</accession>
<proteinExistence type="predicted"/>
<dbReference type="Proteomes" id="UP000824540">
    <property type="component" value="Unassembled WGS sequence"/>
</dbReference>
<dbReference type="AlphaFoldDB" id="A0A8T2P2Q4"/>
<dbReference type="GO" id="GO:0045944">
    <property type="term" value="P:positive regulation of transcription by RNA polymerase II"/>
    <property type="evidence" value="ECO:0007669"/>
    <property type="project" value="TreeGrafter"/>
</dbReference>
<organism evidence="2 3">
    <name type="scientific">Albula glossodonta</name>
    <name type="common">roundjaw bonefish</name>
    <dbReference type="NCBI Taxonomy" id="121402"/>
    <lineage>
        <taxon>Eukaryota</taxon>
        <taxon>Metazoa</taxon>
        <taxon>Chordata</taxon>
        <taxon>Craniata</taxon>
        <taxon>Vertebrata</taxon>
        <taxon>Euteleostomi</taxon>
        <taxon>Actinopterygii</taxon>
        <taxon>Neopterygii</taxon>
        <taxon>Teleostei</taxon>
        <taxon>Albuliformes</taxon>
        <taxon>Albulidae</taxon>
        <taxon>Albula</taxon>
    </lineage>
</organism>
<evidence type="ECO:0000313" key="3">
    <source>
        <dbReference type="Proteomes" id="UP000824540"/>
    </source>
</evidence>
<feature type="region of interest" description="Disordered" evidence="1">
    <location>
        <begin position="1"/>
        <end position="73"/>
    </location>
</feature>
<dbReference type="GO" id="GO:0003682">
    <property type="term" value="F:chromatin binding"/>
    <property type="evidence" value="ECO:0007669"/>
    <property type="project" value="TreeGrafter"/>
</dbReference>
<protein>
    <submittedName>
        <fullName evidence="2">Uncharacterized protein</fullName>
    </submittedName>
</protein>
<dbReference type="GO" id="GO:0009887">
    <property type="term" value="P:animal organ morphogenesis"/>
    <property type="evidence" value="ECO:0007669"/>
    <property type="project" value="TreeGrafter"/>
</dbReference>
<dbReference type="EMBL" id="JAFBMS010000013">
    <property type="protein sequence ID" value="KAG9347693.1"/>
    <property type="molecule type" value="Genomic_DNA"/>
</dbReference>
<feature type="compositionally biased region" description="Low complexity" evidence="1">
    <location>
        <begin position="31"/>
        <end position="48"/>
    </location>
</feature>
<evidence type="ECO:0000313" key="2">
    <source>
        <dbReference type="EMBL" id="KAG9347693.1"/>
    </source>
</evidence>
<dbReference type="PANTHER" id="PTHR13578">
    <property type="entry name" value="ADDITIONAL SEX COMBS LIKE PROTEIN ASXL"/>
    <property type="match status" value="1"/>
</dbReference>
<dbReference type="InterPro" id="IPR024811">
    <property type="entry name" value="ASX/ASX-like"/>
</dbReference>
<feature type="compositionally biased region" description="Basic residues" evidence="1">
    <location>
        <begin position="21"/>
        <end position="30"/>
    </location>
</feature>
<sequence>MLHGESQSTENSNNTNSKESRRGKWRRRVTSKLQSQPSSPQSRCTSPSIPASKLISPSQKHSKKALKQSVVPPRKKEHVLIRLCECPEGEVSQQHVSQSPGEVRTHGVWILQSNRTKRKRGGLCSWPATRQHRGRWDCRPVSDALL</sequence>